<keyword evidence="2" id="KW-0597">Phosphoprotein</keyword>
<feature type="modified residue" description="Phosphohistidine" evidence="2">
    <location>
        <position position="55"/>
    </location>
</feature>
<dbReference type="Gene3D" id="1.20.120.160">
    <property type="entry name" value="HPT domain"/>
    <property type="match status" value="1"/>
</dbReference>
<dbReference type="InterPro" id="IPR008207">
    <property type="entry name" value="Sig_transdc_His_kin_Hpt_dom"/>
</dbReference>
<evidence type="ECO:0000313" key="5">
    <source>
        <dbReference type="Proteomes" id="UP001156706"/>
    </source>
</evidence>
<dbReference type="InterPro" id="IPR036641">
    <property type="entry name" value="HPT_dom_sf"/>
</dbReference>
<evidence type="ECO:0000313" key="4">
    <source>
        <dbReference type="EMBL" id="GLR14823.1"/>
    </source>
</evidence>
<comment type="caution">
    <text evidence="4">The sequence shown here is derived from an EMBL/GenBank/DDBJ whole genome shotgun (WGS) entry which is preliminary data.</text>
</comment>
<dbReference type="Proteomes" id="UP001156706">
    <property type="component" value="Unassembled WGS sequence"/>
</dbReference>
<accession>A0ABQ5YLH6</accession>
<feature type="domain" description="HPt" evidence="3">
    <location>
        <begin position="10"/>
        <end position="107"/>
    </location>
</feature>
<evidence type="ECO:0000256" key="1">
    <source>
        <dbReference type="ARBA" id="ARBA00023012"/>
    </source>
</evidence>
<protein>
    <recommendedName>
        <fullName evidence="3">HPt domain-containing protein</fullName>
    </recommendedName>
</protein>
<dbReference type="PROSITE" id="PS50894">
    <property type="entry name" value="HPT"/>
    <property type="match status" value="1"/>
</dbReference>
<evidence type="ECO:0000259" key="3">
    <source>
        <dbReference type="PROSITE" id="PS50894"/>
    </source>
</evidence>
<gene>
    <name evidence="4" type="ORF">GCM10007907_36130</name>
</gene>
<evidence type="ECO:0000256" key="2">
    <source>
        <dbReference type="PROSITE-ProRule" id="PRU00110"/>
    </source>
</evidence>
<keyword evidence="1" id="KW-0902">Two-component regulatory system</keyword>
<reference evidence="5" key="1">
    <citation type="journal article" date="2019" name="Int. J. Syst. Evol. Microbiol.">
        <title>The Global Catalogue of Microorganisms (GCM) 10K type strain sequencing project: providing services to taxonomists for standard genome sequencing and annotation.</title>
        <authorList>
            <consortium name="The Broad Institute Genomics Platform"/>
            <consortium name="The Broad Institute Genome Sequencing Center for Infectious Disease"/>
            <person name="Wu L."/>
            <person name="Ma J."/>
        </authorList>
    </citation>
    <scope>NUCLEOTIDE SEQUENCE [LARGE SCALE GENOMIC DNA]</scope>
    <source>
        <strain evidence="5">NBRC 110044</strain>
    </source>
</reference>
<proteinExistence type="predicted"/>
<dbReference type="SUPFAM" id="SSF47226">
    <property type="entry name" value="Histidine-containing phosphotransfer domain, HPT domain"/>
    <property type="match status" value="1"/>
</dbReference>
<keyword evidence="5" id="KW-1185">Reference proteome</keyword>
<sequence>MSMAPERQKLESALHSLRLQFVQNLAAEVAKVDAQLLRWQAGDEAALGAAISLAHGLAGAGSLFGRRDVTLAARALEQLLCTLPDDWQLQLPAARAALLKLGQMATE</sequence>
<organism evidence="4 5">
    <name type="scientific">Chitinimonas prasina</name>
    <dbReference type="NCBI Taxonomy" id="1434937"/>
    <lineage>
        <taxon>Bacteria</taxon>
        <taxon>Pseudomonadati</taxon>
        <taxon>Pseudomonadota</taxon>
        <taxon>Betaproteobacteria</taxon>
        <taxon>Neisseriales</taxon>
        <taxon>Chitinibacteraceae</taxon>
        <taxon>Chitinimonas</taxon>
    </lineage>
</organism>
<name>A0ABQ5YLH6_9NEIS</name>
<dbReference type="EMBL" id="BSOG01000005">
    <property type="protein sequence ID" value="GLR14823.1"/>
    <property type="molecule type" value="Genomic_DNA"/>
</dbReference>
<dbReference type="Pfam" id="PF01627">
    <property type="entry name" value="Hpt"/>
    <property type="match status" value="1"/>
</dbReference>